<sequence length="61" mass="7473">MRYNPNFFENLRKKDRAPDIFFQCRRPVNDAQYCTETQLFVFRPLKNFSYTKNQDSANFKI</sequence>
<dbReference type="Proteomes" id="UP000852880">
    <property type="component" value="Unassembled WGS sequence"/>
</dbReference>
<accession>A0A3F3IA28</accession>
<comment type="caution">
    <text evidence="1">The sequence shown here is derived from an EMBL/GenBank/DDBJ whole genome shotgun (WGS) entry which is preliminary data.</text>
</comment>
<proteinExistence type="predicted"/>
<name>A0A3F3IA28_SALER</name>
<dbReference type="AlphaFoldDB" id="A0A3F3IA28"/>
<evidence type="ECO:0000313" key="1">
    <source>
        <dbReference type="EMBL" id="OEH95216.1"/>
    </source>
</evidence>
<gene>
    <name evidence="1" type="ORF">BH006_07235</name>
</gene>
<protein>
    <submittedName>
        <fullName evidence="1">Uncharacterized protein</fullName>
    </submittedName>
</protein>
<dbReference type="EMBL" id="MJEL01000061">
    <property type="protein sequence ID" value="OEH95216.1"/>
    <property type="molecule type" value="Genomic_DNA"/>
</dbReference>
<reference evidence="1" key="1">
    <citation type="submission" date="2016-09" db="EMBL/GenBank/DDBJ databases">
        <title>Whole Genome Sequencing of Salmonella enterica subsp. enterica serovar Nottingham.</title>
        <authorList>
            <person name="Zheng J."/>
            <person name="Wang H."/>
        </authorList>
    </citation>
    <scope>NUCLEOTIDE SEQUENCE [LARGE SCALE GENOMIC DNA]</scope>
    <source>
        <strain evidence="1">CFSAN055411</strain>
    </source>
</reference>
<organism evidence="1">
    <name type="scientific">Salmonella enterica</name>
    <name type="common">Salmonella choleraesuis</name>
    <dbReference type="NCBI Taxonomy" id="28901"/>
    <lineage>
        <taxon>Bacteria</taxon>
        <taxon>Pseudomonadati</taxon>
        <taxon>Pseudomonadota</taxon>
        <taxon>Gammaproteobacteria</taxon>
        <taxon>Enterobacterales</taxon>
        <taxon>Enterobacteriaceae</taxon>
        <taxon>Salmonella</taxon>
    </lineage>
</organism>